<reference evidence="1 2" key="1">
    <citation type="journal article" date="2014" name="Genome Announc.">
        <title>Draft Genome Sequences of Marinobacter similis A3d10T and Marinobacter salarius R9SW1T.</title>
        <authorList>
            <person name="Ivanova E.P."/>
            <person name="Ng H.J."/>
            <person name="Webb H.K."/>
            <person name="Feng G."/>
            <person name="Oshima K."/>
            <person name="Hattori M."/>
            <person name="Ohkuma M."/>
            <person name="Sergeev A.F."/>
            <person name="Mikhailov V.V."/>
            <person name="Crawford R.J."/>
            <person name="Sawabe T."/>
        </authorList>
    </citation>
    <scope>NUCLEOTIDE SEQUENCE [LARGE SCALE GENOMIC DNA]</scope>
    <source>
        <strain evidence="1 2">A3d10</strain>
    </source>
</reference>
<evidence type="ECO:0000313" key="1">
    <source>
        <dbReference type="EMBL" id="AHI30137.1"/>
    </source>
</evidence>
<proteinExistence type="predicted"/>
<sequence length="259" mass="30270">MRGWVKLFRWFKLLLINYTKKRSIKSPYNLKISKKSDLKGAIVIYPEITAGNPLGAKFVVRWLLNKPGVINGNKDFGNKEIFFFYDSIFNDWDLNPNEGHHLIVSELKSDIYRINNESGRAGQCYMIRKGRDRALDYHEPGAINVDGMTHEELSIIFNECKYFICYDLYTMYSRYAAMCGCIPIVVPQTGVSLEEWYPDVENRYGIAYGWDNVSWAVESREKLLETLAEKRIVELESVDRFVLTTERYFFDELNKTSEL</sequence>
<keyword evidence="2" id="KW-1185">Reference proteome</keyword>
<evidence type="ECO:0000313" key="2">
    <source>
        <dbReference type="Proteomes" id="UP000061489"/>
    </source>
</evidence>
<dbReference type="STRING" id="1420916.AU14_12725"/>
<dbReference type="Proteomes" id="UP000061489">
    <property type="component" value="Chromosome"/>
</dbReference>
<dbReference type="KEGG" id="msx:AU14_12725"/>
<protein>
    <recommendedName>
        <fullName evidence="3">WavQ</fullName>
    </recommendedName>
</protein>
<organism evidence="1 2">
    <name type="scientific">Marinobacter similis</name>
    <dbReference type="NCBI Taxonomy" id="1420916"/>
    <lineage>
        <taxon>Bacteria</taxon>
        <taxon>Pseudomonadati</taxon>
        <taxon>Pseudomonadota</taxon>
        <taxon>Gammaproteobacteria</taxon>
        <taxon>Pseudomonadales</taxon>
        <taxon>Marinobacteraceae</taxon>
        <taxon>Marinobacter</taxon>
    </lineage>
</organism>
<gene>
    <name evidence="1" type="ORF">AU14_12725</name>
</gene>
<dbReference type="EMBL" id="CP007151">
    <property type="protein sequence ID" value="AHI30137.1"/>
    <property type="molecule type" value="Genomic_DNA"/>
</dbReference>
<accession>W5YLP3</accession>
<dbReference type="HOGENOM" id="CLU_932820_0_0_6"/>
<name>W5YLP3_9GAMM</name>
<evidence type="ECO:0008006" key="3">
    <source>
        <dbReference type="Google" id="ProtNLM"/>
    </source>
</evidence>
<dbReference type="AlphaFoldDB" id="W5YLP3"/>